<feature type="transmembrane region" description="Helical" evidence="1">
    <location>
        <begin position="40"/>
        <end position="58"/>
    </location>
</feature>
<dbReference type="AlphaFoldDB" id="A0A1N6KGI3"/>
<dbReference type="EMBL" id="FSRA01000002">
    <property type="protein sequence ID" value="SIO55563.1"/>
    <property type="molecule type" value="Genomic_DNA"/>
</dbReference>
<evidence type="ECO:0000313" key="2">
    <source>
        <dbReference type="EMBL" id="SIO55563.1"/>
    </source>
</evidence>
<organism evidence="2 3">
    <name type="scientific">Chitinophaga niabensis</name>
    <dbReference type="NCBI Taxonomy" id="536979"/>
    <lineage>
        <taxon>Bacteria</taxon>
        <taxon>Pseudomonadati</taxon>
        <taxon>Bacteroidota</taxon>
        <taxon>Chitinophagia</taxon>
        <taxon>Chitinophagales</taxon>
        <taxon>Chitinophagaceae</taxon>
        <taxon>Chitinophaga</taxon>
    </lineage>
</organism>
<protein>
    <submittedName>
        <fullName evidence="2">Uncharacterized protein</fullName>
    </submittedName>
</protein>
<feature type="transmembrane region" description="Helical" evidence="1">
    <location>
        <begin position="7"/>
        <end position="28"/>
    </location>
</feature>
<proteinExistence type="predicted"/>
<keyword evidence="1" id="KW-0812">Transmembrane</keyword>
<reference evidence="2 3" key="1">
    <citation type="submission" date="2016-11" db="EMBL/GenBank/DDBJ databases">
        <authorList>
            <person name="Jaros S."/>
            <person name="Januszkiewicz K."/>
            <person name="Wedrychowicz H."/>
        </authorList>
    </citation>
    <scope>NUCLEOTIDE SEQUENCE [LARGE SCALE GENOMIC DNA]</scope>
    <source>
        <strain evidence="2 3">DSM 24787</strain>
    </source>
</reference>
<keyword evidence="1" id="KW-1133">Transmembrane helix</keyword>
<name>A0A1N6KGI3_9BACT</name>
<evidence type="ECO:0000256" key="1">
    <source>
        <dbReference type="SAM" id="Phobius"/>
    </source>
</evidence>
<dbReference type="Proteomes" id="UP000185003">
    <property type="component" value="Unassembled WGS sequence"/>
</dbReference>
<dbReference type="STRING" id="536979.SAMN04488055_5786"/>
<keyword evidence="3" id="KW-1185">Reference proteome</keyword>
<keyword evidence="1" id="KW-0472">Membrane</keyword>
<evidence type="ECO:0000313" key="3">
    <source>
        <dbReference type="Proteomes" id="UP000185003"/>
    </source>
</evidence>
<sequence>MDFLIKGILAILLNAIVFFGLQFISEVLHFTFIGKYSENISLVFVVAQIAMVVIIYWGKWAVKDLYVVLLSIILVLVLYFLDR</sequence>
<accession>A0A1N6KGI3</accession>
<gene>
    <name evidence="2" type="ORF">SAMN04488055_5786</name>
</gene>
<feature type="transmembrane region" description="Helical" evidence="1">
    <location>
        <begin position="65"/>
        <end position="81"/>
    </location>
</feature>